<proteinExistence type="predicted"/>
<accession>A0A2H4U628</accession>
<dbReference type="PANTHER" id="PTHR30055:SF226">
    <property type="entry name" value="HTH-TYPE TRANSCRIPTIONAL REGULATOR PKSA"/>
    <property type="match status" value="1"/>
</dbReference>
<dbReference type="InterPro" id="IPR050109">
    <property type="entry name" value="HTH-type_TetR-like_transc_reg"/>
</dbReference>
<dbReference type="GeneID" id="35118450"/>
<dbReference type="Pfam" id="PF00440">
    <property type="entry name" value="TetR_N"/>
    <property type="match status" value="1"/>
</dbReference>
<dbReference type="Proteomes" id="UP000232133">
    <property type="component" value="Chromosome"/>
</dbReference>
<dbReference type="InterPro" id="IPR001647">
    <property type="entry name" value="HTH_TetR"/>
</dbReference>
<evidence type="ECO:0000313" key="4">
    <source>
        <dbReference type="EMBL" id="ATZ59582.1"/>
    </source>
</evidence>
<evidence type="ECO:0000256" key="2">
    <source>
        <dbReference type="PROSITE-ProRule" id="PRU00335"/>
    </source>
</evidence>
<feature type="domain" description="HTH tetR-type" evidence="3">
    <location>
        <begin position="6"/>
        <end position="66"/>
    </location>
</feature>
<dbReference type="AlphaFoldDB" id="A0A2H4U628"/>
<dbReference type="InterPro" id="IPR036271">
    <property type="entry name" value="Tet_transcr_reg_TetR-rel_C_sf"/>
</dbReference>
<sequence length="196" mass="22670">MEIELDKTEQKIVDATIFLLDKEGMNGTTTKKIAKKAEVSEVTVFRKFKSKDNLLKIAKIYYSDYFLEKISDIFTNYEDTDLESLLKHIWGKLVNFLDNNLDIIKIALDELMSNPEEEKIFSKFSDEVLKNLTNIFQEQIDKGKIRKINPSAAALTVFSVIVEGIIFWKFESKVSNDDTNKYLDDFLDIFINGITN</sequence>
<gene>
    <name evidence="4" type="ORF">BK798_03695</name>
</gene>
<dbReference type="Gene3D" id="1.10.10.60">
    <property type="entry name" value="Homeodomain-like"/>
    <property type="match status" value="1"/>
</dbReference>
<dbReference type="PRINTS" id="PR00455">
    <property type="entry name" value="HTHTETR"/>
</dbReference>
<feature type="DNA-binding region" description="H-T-H motif" evidence="2">
    <location>
        <begin position="29"/>
        <end position="48"/>
    </location>
</feature>
<reference evidence="4 5" key="1">
    <citation type="submission" date="2016-10" db="EMBL/GenBank/DDBJ databases">
        <authorList>
            <person name="Varghese N."/>
        </authorList>
    </citation>
    <scope>NUCLEOTIDE SEQUENCE [LARGE SCALE GENOMIC DNA]</scope>
    <source>
        <strain evidence="4 5">KB11</strain>
    </source>
</reference>
<dbReference type="PROSITE" id="PS50977">
    <property type="entry name" value="HTH_TETR_2"/>
    <property type="match status" value="1"/>
</dbReference>
<dbReference type="InterPro" id="IPR009057">
    <property type="entry name" value="Homeodomain-like_sf"/>
</dbReference>
<dbReference type="Gene3D" id="1.10.357.10">
    <property type="entry name" value="Tetracycline Repressor, domain 2"/>
    <property type="match status" value="1"/>
</dbReference>
<evidence type="ECO:0000313" key="5">
    <source>
        <dbReference type="Proteomes" id="UP000232133"/>
    </source>
</evidence>
<dbReference type="SUPFAM" id="SSF48498">
    <property type="entry name" value="Tetracyclin repressor-like, C-terminal domain"/>
    <property type="match status" value="1"/>
</dbReference>
<evidence type="ECO:0000259" key="3">
    <source>
        <dbReference type="PROSITE" id="PS50977"/>
    </source>
</evidence>
<organism evidence="4 5">
    <name type="scientific">Methanobrevibacter smithii</name>
    <dbReference type="NCBI Taxonomy" id="2173"/>
    <lineage>
        <taxon>Archaea</taxon>
        <taxon>Methanobacteriati</taxon>
        <taxon>Methanobacteriota</taxon>
        <taxon>Methanomada group</taxon>
        <taxon>Methanobacteria</taxon>
        <taxon>Methanobacteriales</taxon>
        <taxon>Methanobacteriaceae</taxon>
        <taxon>Methanobrevibacter</taxon>
    </lineage>
</organism>
<evidence type="ECO:0000256" key="1">
    <source>
        <dbReference type="ARBA" id="ARBA00023125"/>
    </source>
</evidence>
<dbReference type="SUPFAM" id="SSF46689">
    <property type="entry name" value="Homeodomain-like"/>
    <property type="match status" value="1"/>
</dbReference>
<dbReference type="GO" id="GO:0003700">
    <property type="term" value="F:DNA-binding transcription factor activity"/>
    <property type="evidence" value="ECO:0007669"/>
    <property type="project" value="TreeGrafter"/>
</dbReference>
<keyword evidence="1 2" id="KW-0238">DNA-binding</keyword>
<dbReference type="GO" id="GO:0000976">
    <property type="term" value="F:transcription cis-regulatory region binding"/>
    <property type="evidence" value="ECO:0007669"/>
    <property type="project" value="TreeGrafter"/>
</dbReference>
<dbReference type="PANTHER" id="PTHR30055">
    <property type="entry name" value="HTH-TYPE TRANSCRIPTIONAL REGULATOR RUTR"/>
    <property type="match status" value="1"/>
</dbReference>
<protein>
    <submittedName>
        <fullName evidence="4">TetR family transcriptional regulator</fullName>
    </submittedName>
</protein>
<dbReference type="RefSeq" id="WP_004034016.1">
    <property type="nucleotide sequence ID" value="NZ_CAABOX010000002.1"/>
</dbReference>
<name>A0A2H4U628_METSM</name>
<dbReference type="EMBL" id="CP017803">
    <property type="protein sequence ID" value="ATZ59582.1"/>
    <property type="molecule type" value="Genomic_DNA"/>
</dbReference>